<feature type="transmembrane region" description="Helical" evidence="6">
    <location>
        <begin position="220"/>
        <end position="238"/>
    </location>
</feature>
<feature type="transmembrane region" description="Helical" evidence="6">
    <location>
        <begin position="150"/>
        <end position="170"/>
    </location>
</feature>
<feature type="transmembrane region" description="Helical" evidence="6">
    <location>
        <begin position="359"/>
        <end position="377"/>
    </location>
</feature>
<feature type="transmembrane region" description="Helical" evidence="6">
    <location>
        <begin position="36"/>
        <end position="58"/>
    </location>
</feature>
<feature type="transmembrane region" description="Helical" evidence="6">
    <location>
        <begin position="88"/>
        <end position="111"/>
    </location>
</feature>
<keyword evidence="3 6" id="KW-0812">Transmembrane</keyword>
<dbReference type="HAMAP" id="MF_02073">
    <property type="entry name" value="Putrescine_transp"/>
    <property type="match status" value="1"/>
</dbReference>
<keyword evidence="10" id="KW-1185">Reference proteome</keyword>
<evidence type="ECO:0000313" key="8">
    <source>
        <dbReference type="EMBL" id="RID94740.1"/>
    </source>
</evidence>
<dbReference type="InterPro" id="IPR050367">
    <property type="entry name" value="APC_superfamily"/>
</dbReference>
<protein>
    <recommendedName>
        <fullName evidence="6">Putrescine transporter</fullName>
    </recommendedName>
</protein>
<dbReference type="Proteomes" id="UP000094757">
    <property type="component" value="Chromosome"/>
</dbReference>
<proteinExistence type="inferred from homology"/>
<dbReference type="Proteomes" id="UP000266262">
    <property type="component" value="Unassembled WGS sequence"/>
</dbReference>
<reference evidence="7" key="2">
    <citation type="submission" date="2016-08" db="EMBL/GenBank/DDBJ databases">
        <authorList>
            <person name="Seilhamer J.J."/>
        </authorList>
    </citation>
    <scope>NUCLEOTIDE SEQUENCE [LARGE SCALE GENOMIC DNA]</scope>
    <source>
        <strain evidence="7">F0677</strain>
    </source>
</reference>
<evidence type="ECO:0000313" key="9">
    <source>
        <dbReference type="Proteomes" id="UP000094757"/>
    </source>
</evidence>
<dbReference type="NCBIfam" id="TIGR04299">
    <property type="entry name" value="antiport_PotE"/>
    <property type="match status" value="1"/>
</dbReference>
<dbReference type="InterPro" id="IPR002293">
    <property type="entry name" value="AA/rel_permease1"/>
</dbReference>
<evidence type="ECO:0000256" key="4">
    <source>
        <dbReference type="ARBA" id="ARBA00022989"/>
    </source>
</evidence>
<dbReference type="PANTHER" id="PTHR42770:SF6">
    <property type="entry name" value="PUTRESCINE TRANSPORTER POTE"/>
    <property type="match status" value="1"/>
</dbReference>
<keyword evidence="2 6" id="KW-1003">Cell membrane</keyword>
<feature type="transmembrane region" description="Helical" evidence="6">
    <location>
        <begin position="319"/>
        <end position="339"/>
    </location>
</feature>
<dbReference type="GO" id="GO:0015496">
    <property type="term" value="F:putrescine:ornithine antiporter activity"/>
    <property type="evidence" value="ECO:0007669"/>
    <property type="project" value="InterPro"/>
</dbReference>
<feature type="transmembrane region" description="Helical" evidence="6">
    <location>
        <begin position="12"/>
        <end position="30"/>
    </location>
</feature>
<gene>
    <name evidence="7" type="ORF">BCB69_05025</name>
    <name evidence="8" type="ORF">DX915_04375</name>
</gene>
<evidence type="ECO:0000256" key="6">
    <source>
        <dbReference type="HAMAP-Rule" id="MF_02073"/>
    </source>
</evidence>
<reference evidence="9" key="1">
    <citation type="submission" date="2016-08" db="EMBL/GenBank/DDBJ databases">
        <authorList>
            <person name="Holder M.E."/>
            <person name="Ajami N.J."/>
            <person name="Petrosino J.F."/>
        </authorList>
    </citation>
    <scope>NUCLEOTIDE SEQUENCE [LARGE SCALE GENOMIC DNA]</scope>
    <source>
        <strain evidence="9">F0677</strain>
    </source>
</reference>
<dbReference type="RefSeq" id="WP_022513532.1">
    <property type="nucleotide sequence ID" value="NZ_CP017037.1"/>
</dbReference>
<dbReference type="EMBL" id="QWKU01000001">
    <property type="protein sequence ID" value="RID94740.1"/>
    <property type="molecule type" value="Genomic_DNA"/>
</dbReference>
<evidence type="ECO:0000256" key="1">
    <source>
        <dbReference type="ARBA" id="ARBA00004651"/>
    </source>
</evidence>
<dbReference type="OrthoDB" id="178667at2"/>
<feature type="transmembrane region" description="Helical" evidence="6">
    <location>
        <begin position="117"/>
        <end position="138"/>
    </location>
</feature>
<dbReference type="InterPro" id="IPR027566">
    <property type="entry name" value="Symport/antiport_PotE"/>
</dbReference>
<organism evidence="7 9">
    <name type="scientific">Dialister pneumosintes</name>
    <dbReference type="NCBI Taxonomy" id="39950"/>
    <lineage>
        <taxon>Bacteria</taxon>
        <taxon>Bacillati</taxon>
        <taxon>Bacillota</taxon>
        <taxon>Negativicutes</taxon>
        <taxon>Veillonellales</taxon>
        <taxon>Veillonellaceae</taxon>
        <taxon>Dialister</taxon>
    </lineage>
</organism>
<dbReference type="Pfam" id="PF13520">
    <property type="entry name" value="AA_permease_2"/>
    <property type="match status" value="1"/>
</dbReference>
<evidence type="ECO:0000256" key="2">
    <source>
        <dbReference type="ARBA" id="ARBA00022475"/>
    </source>
</evidence>
<sequence>MENSKKMSVTQLIIITAVNMMGSGIIMLPAKLAQVGGLSIVSWLVTAVGSMLLAYAFAKCGMYSKRPGGMSGYAEYPFGKGGNFLCGYTYGVSLVIANVAIATSAVGYGVVFFDAELSPIMSCAATIAVLWITTLPNFGGPSITGKIGSVTVWGVIAPILIISTAGWFFFSGDMYAANWNVHDMPFGEAATNAITMTLWSFLGLESACANADAVENPEEAVPKAVLFATALCAVVYIASTNVMFGMLSAEEIVQSSAPFGLAYAHMFGPAVGKLVMGLMTLACLGSLLGWQFTVPNIFKAMADEGFIPEVFAKVNGKGAPYMGMLILGGIQTLLGLSAISPSLNEQFEVLVNLATITNLVPYILCMAAVKIIMICGGKGDETGMPMIAATLGTAYSLYACYACGMDACTYGALVTFAGWMFYGYISPRYDYERNMEVHKAA</sequence>
<name>A0A1B3WEF7_9FIRM</name>
<keyword evidence="4 6" id="KW-1133">Transmembrane helix</keyword>
<dbReference type="Gene3D" id="1.20.1740.10">
    <property type="entry name" value="Amino acid/polyamine transporter I"/>
    <property type="match status" value="1"/>
</dbReference>
<reference evidence="8 10" key="3">
    <citation type="submission" date="2018-08" db="EMBL/GenBank/DDBJ databases">
        <title>Draft genome sequence of Dialister pneumosintes KCOM 1685.</title>
        <authorList>
            <person name="Kook J.-K."/>
            <person name="Park S.-N."/>
            <person name="Lim Y.K."/>
        </authorList>
    </citation>
    <scope>NUCLEOTIDE SEQUENCE [LARGE SCALE GENOMIC DNA]</scope>
    <source>
        <strain evidence="8 10">KCOM 1685</strain>
    </source>
</reference>
<dbReference type="NCBIfam" id="NF007938">
    <property type="entry name" value="PRK10655.1"/>
    <property type="match status" value="1"/>
</dbReference>
<dbReference type="AlphaFoldDB" id="A0A1B3WEF7"/>
<dbReference type="GO" id="GO:0005886">
    <property type="term" value="C:plasma membrane"/>
    <property type="evidence" value="ECO:0007669"/>
    <property type="project" value="UniProtKB-SubCell"/>
</dbReference>
<evidence type="ECO:0000256" key="3">
    <source>
        <dbReference type="ARBA" id="ARBA00022692"/>
    </source>
</evidence>
<accession>A0A1B3WEF7</accession>
<evidence type="ECO:0000256" key="5">
    <source>
        <dbReference type="ARBA" id="ARBA00023136"/>
    </source>
</evidence>
<comment type="similarity">
    <text evidence="6">Belongs to the amino acid-polyamine-organocation (APC) superfamily. Basic amino acid/polyamine antiporter (APA) (TC 2.A.3.2) family.</text>
</comment>
<keyword evidence="6" id="KW-0813">Transport</keyword>
<feature type="transmembrane region" description="Helical" evidence="6">
    <location>
        <begin position="190"/>
        <end position="208"/>
    </location>
</feature>
<dbReference type="KEGG" id="dpn:BCB69_05025"/>
<feature type="transmembrane region" description="Helical" evidence="6">
    <location>
        <begin position="274"/>
        <end position="298"/>
    </location>
</feature>
<evidence type="ECO:0000313" key="7">
    <source>
        <dbReference type="EMBL" id="AOH39363.1"/>
    </source>
</evidence>
<feature type="transmembrane region" description="Helical" evidence="6">
    <location>
        <begin position="398"/>
        <end position="425"/>
    </location>
</feature>
<evidence type="ECO:0000313" key="10">
    <source>
        <dbReference type="Proteomes" id="UP000266262"/>
    </source>
</evidence>
<comment type="caution">
    <text evidence="6">Lacks conserved residue(s) required for the propagation of feature annotation.</text>
</comment>
<dbReference type="PIRSF" id="PIRSF006060">
    <property type="entry name" value="AA_transporter"/>
    <property type="match status" value="1"/>
</dbReference>
<comment type="subcellular location">
    <subcellularLocation>
        <location evidence="1 6">Cell membrane</location>
        <topology evidence="1 6">Multi-pass membrane protein</topology>
    </subcellularLocation>
</comment>
<dbReference type="EMBL" id="CP017037">
    <property type="protein sequence ID" value="AOH39363.1"/>
    <property type="molecule type" value="Genomic_DNA"/>
</dbReference>
<keyword evidence="5 6" id="KW-0472">Membrane</keyword>
<dbReference type="PANTHER" id="PTHR42770">
    <property type="entry name" value="AMINO ACID TRANSPORTER-RELATED"/>
    <property type="match status" value="1"/>
</dbReference>